<evidence type="ECO:0000259" key="1">
    <source>
        <dbReference type="Pfam" id="PF07859"/>
    </source>
</evidence>
<reference evidence="3" key="1">
    <citation type="journal article" date="2019" name="Int. J. Syst. Evol. Microbiol.">
        <title>The Global Catalogue of Microorganisms (GCM) 10K type strain sequencing project: providing services to taxonomists for standard genome sequencing and annotation.</title>
        <authorList>
            <consortium name="The Broad Institute Genomics Platform"/>
            <consortium name="The Broad Institute Genome Sequencing Center for Infectious Disease"/>
            <person name="Wu L."/>
            <person name="Ma J."/>
        </authorList>
    </citation>
    <scope>NUCLEOTIDE SEQUENCE [LARGE SCALE GENOMIC DNA]</scope>
    <source>
        <strain evidence="3">JCM 17666</strain>
    </source>
</reference>
<dbReference type="RefSeq" id="WP_345251973.1">
    <property type="nucleotide sequence ID" value="NZ_BAABFO010000030.1"/>
</dbReference>
<dbReference type="InterPro" id="IPR029058">
    <property type="entry name" value="AB_hydrolase_fold"/>
</dbReference>
<keyword evidence="2" id="KW-0378">Hydrolase</keyword>
<dbReference type="GO" id="GO:0016787">
    <property type="term" value="F:hydrolase activity"/>
    <property type="evidence" value="ECO:0007669"/>
    <property type="project" value="UniProtKB-KW"/>
</dbReference>
<dbReference type="SUPFAM" id="SSF53474">
    <property type="entry name" value="alpha/beta-Hydrolases"/>
    <property type="match status" value="1"/>
</dbReference>
<keyword evidence="3" id="KW-1185">Reference proteome</keyword>
<dbReference type="EMBL" id="BAABFO010000030">
    <property type="protein sequence ID" value="GAA4341819.1"/>
    <property type="molecule type" value="Genomic_DNA"/>
</dbReference>
<dbReference type="InterPro" id="IPR013094">
    <property type="entry name" value="AB_hydrolase_3"/>
</dbReference>
<dbReference type="Pfam" id="PF07859">
    <property type="entry name" value="Abhydrolase_3"/>
    <property type="match status" value="1"/>
</dbReference>
<protein>
    <submittedName>
        <fullName evidence="2">Alpha/beta hydrolase fold domain-containing protein</fullName>
    </submittedName>
</protein>
<feature type="domain" description="Alpha/beta hydrolase fold-3" evidence="1">
    <location>
        <begin position="77"/>
        <end position="270"/>
    </location>
</feature>
<evidence type="ECO:0000313" key="2">
    <source>
        <dbReference type="EMBL" id="GAA4341819.1"/>
    </source>
</evidence>
<dbReference type="Gene3D" id="3.40.50.1820">
    <property type="entry name" value="alpha/beta hydrolase"/>
    <property type="match status" value="1"/>
</dbReference>
<dbReference type="Proteomes" id="UP001501671">
    <property type="component" value="Unassembled WGS sequence"/>
</dbReference>
<organism evidence="2 3">
    <name type="scientific">Pigmentiphaga soli</name>
    <dbReference type="NCBI Taxonomy" id="1007095"/>
    <lineage>
        <taxon>Bacteria</taxon>
        <taxon>Pseudomonadati</taxon>
        <taxon>Pseudomonadota</taxon>
        <taxon>Betaproteobacteria</taxon>
        <taxon>Burkholderiales</taxon>
        <taxon>Alcaligenaceae</taxon>
        <taxon>Pigmentiphaga</taxon>
    </lineage>
</organism>
<accession>A0ABP8HNK6</accession>
<name>A0ABP8HNK6_9BURK</name>
<gene>
    <name evidence="2" type="ORF">GCM10023144_43020</name>
</gene>
<proteinExistence type="predicted"/>
<evidence type="ECO:0000313" key="3">
    <source>
        <dbReference type="Proteomes" id="UP001501671"/>
    </source>
</evidence>
<dbReference type="PANTHER" id="PTHR23025:SF4">
    <property type="entry name" value="ALPHA_BETA HYDROLASE FOLD-3 DOMAIN-CONTAINING PROTEIN"/>
    <property type="match status" value="1"/>
</dbReference>
<dbReference type="PANTHER" id="PTHR23025">
    <property type="entry name" value="TRIACYLGLYCEROL LIPASE"/>
    <property type="match status" value="1"/>
</dbReference>
<comment type="caution">
    <text evidence="2">The sequence shown here is derived from an EMBL/GenBank/DDBJ whole genome shotgun (WGS) entry which is preliminary data.</text>
</comment>
<sequence>MYRTFQEARQALAGQRPGDPLTMSIEDARRQQSLYFRALNGRIPEVARSDSHVVQGPHGDIPVRLVSAHRQQKAPCVVFLRGAGFWAGGIDSHLGTIHRLAVLTGCVLAAIDYRRTPEYRYPAQQEEILCVLAWLRRRGAALGLQQDAWVLFGESAGATLALSAALALRDRGAAMPAGLVLFYPNCGGPKTGARPYSRWVWQSYLGNADPQAVPGPVPLLQDLRGLPPMWLGCGTEDPLLADTRDLAGRLEQAGVPRQLALFPAMPHAFVMHAATLQPARLALEQAAQAIRHMFDSSSTETRPS</sequence>